<comment type="caution">
    <text evidence="3">The sequence shown here is derived from an EMBL/GenBank/DDBJ whole genome shotgun (WGS) entry which is preliminary data.</text>
</comment>
<dbReference type="Pfam" id="PF13193">
    <property type="entry name" value="AMP-binding_C"/>
    <property type="match status" value="1"/>
</dbReference>
<feature type="domain" description="AMP-binding enzyme C-terminal" evidence="2">
    <location>
        <begin position="466"/>
        <end position="542"/>
    </location>
</feature>
<evidence type="ECO:0000259" key="1">
    <source>
        <dbReference type="Pfam" id="PF00501"/>
    </source>
</evidence>
<organism evidence="3 4">
    <name type="scientific">Alkalihalophilus lindianensis</name>
    <dbReference type="NCBI Taxonomy" id="1630542"/>
    <lineage>
        <taxon>Bacteria</taxon>
        <taxon>Bacillati</taxon>
        <taxon>Bacillota</taxon>
        <taxon>Bacilli</taxon>
        <taxon>Bacillales</taxon>
        <taxon>Bacillaceae</taxon>
        <taxon>Alkalihalophilus</taxon>
    </lineage>
</organism>
<dbReference type="InterPro" id="IPR025110">
    <property type="entry name" value="AMP-bd_C"/>
</dbReference>
<dbReference type="RefSeq" id="WP_317121584.1">
    <property type="nucleotide sequence ID" value="NZ_JAWJBA010000002.1"/>
</dbReference>
<evidence type="ECO:0000313" key="3">
    <source>
        <dbReference type="EMBL" id="MDV2684347.1"/>
    </source>
</evidence>
<evidence type="ECO:0000259" key="2">
    <source>
        <dbReference type="Pfam" id="PF13193"/>
    </source>
</evidence>
<dbReference type="Gene3D" id="3.30.300.30">
    <property type="match status" value="1"/>
</dbReference>
<dbReference type="Gene3D" id="3.40.50.12780">
    <property type="entry name" value="N-terminal domain of ligase-like"/>
    <property type="match status" value="1"/>
</dbReference>
<dbReference type="PANTHER" id="PTHR43767:SF1">
    <property type="entry name" value="NONRIBOSOMAL PEPTIDE SYNTHASE PES1 (EUROFUNG)-RELATED"/>
    <property type="match status" value="1"/>
</dbReference>
<sequence>MENVWMQNWPEDVPKELTYRLGKKPLHHYLEDHAKNRPDQIAYLYYGCEITWQELNDSSNQFANFLVEKGLERGDRIGLFMQNCPQYIIAHYGAQKLGAIVCPLNPMYKETELEYLINESGMRVVVSADELYDRVEAIRGHTPSLEVVVSTNYGDYLPSKRPYAFPNDFLFDKRVFSETYDLDDILKDYPTTALNRSFDVSEDVSLLVFTSGTTGRPKGAMLTYENALFKTAAAIETNGARPDDVWLAVMPLCHIAGMVMGVNIPVYSGTTCVLLTKFEPEAVLTAIEKYQVSLWYSVAPMNAGLLQYPGLKERRLGSLRRNLATSFGIPVTEELAEKWREVTGGCEMYEAAYGLSETHTCDTFMPADKVKFGSCGIPVFETDIRIVNMETGEDQPVGEAGEIVIKSPGVFKGYWNRPDATRETLRDGWVHTGDIGYFSEDGYLFFSGRVKEMIKSSGYSVFPEDVEAMLMEHPAIAQVAVVGVPDEVRGESVKAFVVPQAAQASEVTEDAIIKWSKEKMAAYKYPRFVEFRSQLPATSSGKVLRRLLKEGSEA</sequence>
<dbReference type="InterPro" id="IPR000873">
    <property type="entry name" value="AMP-dep_synth/lig_dom"/>
</dbReference>
<accession>A0ABU3X9P9</accession>
<name>A0ABU3X9P9_9BACI</name>
<dbReference type="InterPro" id="IPR050237">
    <property type="entry name" value="ATP-dep_AMP-bd_enzyme"/>
</dbReference>
<reference evidence="3 4" key="1">
    <citation type="submission" date="2023-10" db="EMBL/GenBank/DDBJ databases">
        <title>Screening of Alkalihalobacillus lindianensis BZ-TG-R113 and Its Alleviation of Salt Stress on Rapeseed Growth.</title>
        <authorList>
            <person name="Zhao B."/>
            <person name="Guo T."/>
        </authorList>
    </citation>
    <scope>NUCLEOTIDE SEQUENCE [LARGE SCALE GENOMIC DNA]</scope>
    <source>
        <strain evidence="3 4">BZ-TG-R113</strain>
    </source>
</reference>
<proteinExistence type="predicted"/>
<dbReference type="EMBL" id="JAWJBA010000002">
    <property type="protein sequence ID" value="MDV2684347.1"/>
    <property type="molecule type" value="Genomic_DNA"/>
</dbReference>
<gene>
    <name evidence="3" type="ORF">RYX56_08190</name>
</gene>
<dbReference type="PROSITE" id="PS00455">
    <property type="entry name" value="AMP_BINDING"/>
    <property type="match status" value="1"/>
</dbReference>
<dbReference type="InterPro" id="IPR042099">
    <property type="entry name" value="ANL_N_sf"/>
</dbReference>
<dbReference type="InterPro" id="IPR045851">
    <property type="entry name" value="AMP-bd_C_sf"/>
</dbReference>
<dbReference type="PANTHER" id="PTHR43767">
    <property type="entry name" value="LONG-CHAIN-FATTY-ACID--COA LIGASE"/>
    <property type="match status" value="1"/>
</dbReference>
<dbReference type="SUPFAM" id="SSF56801">
    <property type="entry name" value="Acetyl-CoA synthetase-like"/>
    <property type="match status" value="1"/>
</dbReference>
<evidence type="ECO:0000313" key="4">
    <source>
        <dbReference type="Proteomes" id="UP001287282"/>
    </source>
</evidence>
<feature type="domain" description="AMP-dependent synthetase/ligase" evidence="1">
    <location>
        <begin position="30"/>
        <end position="415"/>
    </location>
</feature>
<keyword evidence="4" id="KW-1185">Reference proteome</keyword>
<protein>
    <submittedName>
        <fullName evidence="3">Class I adenylate-forming enzyme family protein</fullName>
    </submittedName>
</protein>
<dbReference type="InterPro" id="IPR020845">
    <property type="entry name" value="AMP-binding_CS"/>
</dbReference>
<dbReference type="Pfam" id="PF00501">
    <property type="entry name" value="AMP-binding"/>
    <property type="match status" value="1"/>
</dbReference>
<dbReference type="Proteomes" id="UP001287282">
    <property type="component" value="Unassembled WGS sequence"/>
</dbReference>